<evidence type="ECO:0000259" key="7">
    <source>
        <dbReference type="PROSITE" id="PS51900"/>
    </source>
</evidence>
<dbReference type="EMBL" id="CP002083">
    <property type="protein sequence ID" value="ADJ22974.1"/>
    <property type="molecule type" value="Genomic_DNA"/>
</dbReference>
<evidence type="ECO:0000259" key="6">
    <source>
        <dbReference type="PROSITE" id="PS51898"/>
    </source>
</evidence>
<dbReference type="SUPFAM" id="SSF56349">
    <property type="entry name" value="DNA breaking-rejoining enzymes"/>
    <property type="match status" value="1"/>
</dbReference>
<dbReference type="Pfam" id="PF20172">
    <property type="entry name" value="DUF6538"/>
    <property type="match status" value="1"/>
</dbReference>
<dbReference type="Proteomes" id="UP000002033">
    <property type="component" value="Chromosome"/>
</dbReference>
<dbReference type="PROSITE" id="PS51898">
    <property type="entry name" value="TYR_RECOMBINASE"/>
    <property type="match status" value="1"/>
</dbReference>
<evidence type="ECO:0000313" key="9">
    <source>
        <dbReference type="Proteomes" id="UP000002033"/>
    </source>
</evidence>
<dbReference type="InterPro" id="IPR013762">
    <property type="entry name" value="Integrase-like_cat_sf"/>
</dbReference>
<keyword evidence="2" id="KW-0229">DNA integration</keyword>
<feature type="domain" description="Tyr recombinase" evidence="6">
    <location>
        <begin position="252"/>
        <end position="426"/>
    </location>
</feature>
<dbReference type="Pfam" id="PF00589">
    <property type="entry name" value="Phage_integrase"/>
    <property type="match status" value="1"/>
</dbReference>
<dbReference type="PANTHER" id="PTHR30349:SF41">
    <property type="entry name" value="INTEGRASE_RECOMBINASE PROTEIN MJ0367-RELATED"/>
    <property type="match status" value="1"/>
</dbReference>
<comment type="similarity">
    <text evidence="1">Belongs to the 'phage' integrase family.</text>
</comment>
<keyword evidence="4" id="KW-0233">DNA recombination</keyword>
<sequence>MISEYLFQRNGVWHFRRRVPADVSSLDRRREIWRSTKTDNFATAIIVATKVNDELEAFWCALRDGKGRPGAALDPGKEFERSVRMARTLGVSYRAVNELAEGDLSEIVRRVALLEEKNLTDSPPAAAAVLGAAKKPSILISQLFEKFEEHGRDRLRGKSVDQVRKWKNPRIRAVNNFVEVVGDKTLESISRDDGLDFRAWWLDRVLEEDYDPGSANKDLGHLKAMFQELDLAWRLKLDNPFAGLRVSGEKHNKRTAYSAKFVRENFLAGDRLSNLNAEARAITVMVAMTGMRPSEVAALSENRVFLQANIPYVSIKPEARQLKTRHSERDMPLVGLALETMREFKAGFPRYRDAPDTLSATVNKALSESGLRPTPEYTLYSLRHTFKDRLIALEAPQRVQDALMGHAVREVEYGSGPSLEQRATWIARVWGAAV</sequence>
<name>D8JVT5_HYPDA</name>
<dbReference type="KEGG" id="hdn:Hden_1160"/>
<dbReference type="PANTHER" id="PTHR30349">
    <property type="entry name" value="PHAGE INTEGRASE-RELATED"/>
    <property type="match status" value="1"/>
</dbReference>
<feature type="domain" description="Core-binding (CB)" evidence="7">
    <location>
        <begin position="138"/>
        <end position="230"/>
    </location>
</feature>
<dbReference type="InterPro" id="IPR002104">
    <property type="entry name" value="Integrase_catalytic"/>
</dbReference>
<protein>
    <submittedName>
        <fullName evidence="8">Integrase family protein</fullName>
    </submittedName>
</protein>
<evidence type="ECO:0000256" key="5">
    <source>
        <dbReference type="PROSITE-ProRule" id="PRU01248"/>
    </source>
</evidence>
<dbReference type="InterPro" id="IPR046668">
    <property type="entry name" value="DUF6538"/>
</dbReference>
<dbReference type="InterPro" id="IPR050090">
    <property type="entry name" value="Tyrosine_recombinase_XerCD"/>
</dbReference>
<dbReference type="HOGENOM" id="CLU_051657_0_0_5"/>
<evidence type="ECO:0000313" key="8">
    <source>
        <dbReference type="EMBL" id="ADJ22974.1"/>
    </source>
</evidence>
<keyword evidence="9" id="KW-1185">Reference proteome</keyword>
<evidence type="ECO:0000256" key="4">
    <source>
        <dbReference type="ARBA" id="ARBA00023172"/>
    </source>
</evidence>
<dbReference type="OrthoDB" id="9784724at2"/>
<evidence type="ECO:0000256" key="1">
    <source>
        <dbReference type="ARBA" id="ARBA00008857"/>
    </source>
</evidence>
<keyword evidence="3 5" id="KW-0238">DNA-binding</keyword>
<dbReference type="InterPro" id="IPR044068">
    <property type="entry name" value="CB"/>
</dbReference>
<dbReference type="AlphaFoldDB" id="D8JVT5"/>
<evidence type="ECO:0000256" key="2">
    <source>
        <dbReference type="ARBA" id="ARBA00022908"/>
    </source>
</evidence>
<dbReference type="STRING" id="582899.Hden_1160"/>
<accession>D8JVT5</accession>
<dbReference type="GO" id="GO:0015074">
    <property type="term" value="P:DNA integration"/>
    <property type="evidence" value="ECO:0007669"/>
    <property type="project" value="UniProtKB-KW"/>
</dbReference>
<gene>
    <name evidence="8" type="ordered locus">Hden_1160</name>
</gene>
<proteinExistence type="inferred from homology"/>
<dbReference type="InterPro" id="IPR011010">
    <property type="entry name" value="DNA_brk_join_enz"/>
</dbReference>
<evidence type="ECO:0000256" key="3">
    <source>
        <dbReference type="ARBA" id="ARBA00023125"/>
    </source>
</evidence>
<dbReference type="Gene3D" id="1.10.443.10">
    <property type="entry name" value="Intergrase catalytic core"/>
    <property type="match status" value="1"/>
</dbReference>
<dbReference type="eggNOG" id="COG0582">
    <property type="taxonomic scope" value="Bacteria"/>
</dbReference>
<reference evidence="9" key="1">
    <citation type="journal article" date="2011" name="J. Bacteriol.">
        <title>Genome sequences of eight morphologically diverse alphaproteobacteria.</title>
        <authorList>
            <consortium name="US DOE Joint Genome Institute"/>
            <person name="Brown P.J."/>
            <person name="Kysela D.T."/>
            <person name="Buechlein A."/>
            <person name="Hemmerich C."/>
            <person name="Brun Y.V."/>
        </authorList>
    </citation>
    <scope>NUCLEOTIDE SEQUENCE [LARGE SCALE GENOMIC DNA]</scope>
    <source>
        <strain evidence="9">ATCC 51888 / DSM 1869 / NCIB 11706 / TK 0415</strain>
    </source>
</reference>
<organism evidence="8 9">
    <name type="scientific">Hyphomicrobium denitrificans (strain ATCC 51888 / DSM 1869 / NCIMB 11706 / TK 0415)</name>
    <dbReference type="NCBI Taxonomy" id="582899"/>
    <lineage>
        <taxon>Bacteria</taxon>
        <taxon>Pseudomonadati</taxon>
        <taxon>Pseudomonadota</taxon>
        <taxon>Alphaproteobacteria</taxon>
        <taxon>Hyphomicrobiales</taxon>
        <taxon>Hyphomicrobiaceae</taxon>
        <taxon>Hyphomicrobium</taxon>
    </lineage>
</organism>
<dbReference type="PROSITE" id="PS51900">
    <property type="entry name" value="CB"/>
    <property type="match status" value="1"/>
</dbReference>
<dbReference type="GO" id="GO:0003677">
    <property type="term" value="F:DNA binding"/>
    <property type="evidence" value="ECO:0007669"/>
    <property type="project" value="UniProtKB-UniRule"/>
</dbReference>
<dbReference type="GO" id="GO:0006310">
    <property type="term" value="P:DNA recombination"/>
    <property type="evidence" value="ECO:0007669"/>
    <property type="project" value="UniProtKB-KW"/>
</dbReference>